<feature type="active site" description="Proton acceptor" evidence="1">
    <location>
        <position position="138"/>
    </location>
</feature>
<name>A0A2T1A5Z0_9ACTN</name>
<evidence type="ECO:0000256" key="1">
    <source>
        <dbReference type="PIRSR" id="PIRSR620019-1"/>
    </source>
</evidence>
<comment type="caution">
    <text evidence="3">The sequence shown here is derived from an EMBL/GenBank/DDBJ whole genome shotgun (WGS) entry which is preliminary data.</text>
</comment>
<dbReference type="InterPro" id="IPR020019">
    <property type="entry name" value="AcTrfase_PglD-like"/>
</dbReference>
<dbReference type="Proteomes" id="UP000237752">
    <property type="component" value="Unassembled WGS sequence"/>
</dbReference>
<dbReference type="Gene3D" id="2.160.10.10">
    <property type="entry name" value="Hexapeptide repeat proteins"/>
    <property type="match status" value="1"/>
</dbReference>
<organism evidence="3 4">
    <name type="scientific">Antricoccus suffuscus</name>
    <dbReference type="NCBI Taxonomy" id="1629062"/>
    <lineage>
        <taxon>Bacteria</taxon>
        <taxon>Bacillati</taxon>
        <taxon>Actinomycetota</taxon>
        <taxon>Actinomycetes</taxon>
        <taxon>Geodermatophilales</taxon>
        <taxon>Antricoccaceae</taxon>
        <taxon>Antricoccus</taxon>
    </lineage>
</organism>
<protein>
    <recommendedName>
        <fullName evidence="2">PglD N-terminal domain-containing protein</fullName>
    </recommendedName>
</protein>
<dbReference type="EMBL" id="PVUE01000001">
    <property type="protein sequence ID" value="PRZ44010.1"/>
    <property type="molecule type" value="Genomic_DNA"/>
</dbReference>
<dbReference type="InterPro" id="IPR011004">
    <property type="entry name" value="Trimer_LpxA-like_sf"/>
</dbReference>
<dbReference type="CDD" id="cd03360">
    <property type="entry name" value="LbH_AT_putative"/>
    <property type="match status" value="1"/>
</dbReference>
<gene>
    <name evidence="3" type="ORF">CLV47_101134</name>
</gene>
<evidence type="ECO:0000313" key="4">
    <source>
        <dbReference type="Proteomes" id="UP000237752"/>
    </source>
</evidence>
<dbReference type="InterPro" id="IPR050179">
    <property type="entry name" value="Trans_hexapeptide_repeat"/>
</dbReference>
<feature type="site" description="Increases basicity of active site His" evidence="1">
    <location>
        <position position="139"/>
    </location>
</feature>
<dbReference type="RefSeq" id="WP_202862301.1">
    <property type="nucleotide sequence ID" value="NZ_PVUE01000001.1"/>
</dbReference>
<dbReference type="PANTHER" id="PTHR43300:SF7">
    <property type="entry name" value="UDP-N-ACETYLBACILLOSAMINE N-ACETYLTRANSFERASE"/>
    <property type="match status" value="1"/>
</dbReference>
<proteinExistence type="predicted"/>
<dbReference type="Pfam" id="PF17836">
    <property type="entry name" value="PglD_N"/>
    <property type="match status" value="1"/>
</dbReference>
<dbReference type="AlphaFoldDB" id="A0A2T1A5Z0"/>
<dbReference type="Gene3D" id="3.40.50.20">
    <property type="match status" value="1"/>
</dbReference>
<dbReference type="PANTHER" id="PTHR43300">
    <property type="entry name" value="ACETYLTRANSFERASE"/>
    <property type="match status" value="1"/>
</dbReference>
<evidence type="ECO:0000259" key="2">
    <source>
        <dbReference type="Pfam" id="PF17836"/>
    </source>
</evidence>
<accession>A0A2T1A5Z0</accession>
<reference evidence="3 4" key="1">
    <citation type="submission" date="2018-03" db="EMBL/GenBank/DDBJ databases">
        <title>Genomic Encyclopedia of Archaeal and Bacterial Type Strains, Phase II (KMG-II): from individual species to whole genera.</title>
        <authorList>
            <person name="Goeker M."/>
        </authorList>
    </citation>
    <scope>NUCLEOTIDE SEQUENCE [LARGE SCALE GENOMIC DNA]</scope>
    <source>
        <strain evidence="3 4">DSM 100065</strain>
    </source>
</reference>
<feature type="domain" description="PglD N-terminal" evidence="2">
    <location>
        <begin position="3"/>
        <end position="80"/>
    </location>
</feature>
<sequence length="206" mass="21281">MTDLIIFGCGGQGREIASMTSAEGIRVLGVVDDSPSDLNLSRLHAQGHTYLGTSASMPKIPLQTKYLIGIANGAARERITAIAEGHGLQAFTFRHASASIGSDCMLAPGTVVWPGARLTTNIRVGQHVHINQNVTVGHDTDLGDYATVNPSASISGDCQVGRRALVGASSVVLQGRRVGDDAVVGAAACVTRDVRAGSVVKGVPAR</sequence>
<dbReference type="NCBIfam" id="TIGR03570">
    <property type="entry name" value="NeuD_NnaD"/>
    <property type="match status" value="1"/>
</dbReference>
<dbReference type="SUPFAM" id="SSF51161">
    <property type="entry name" value="Trimeric LpxA-like enzymes"/>
    <property type="match status" value="1"/>
</dbReference>
<dbReference type="InterPro" id="IPR041561">
    <property type="entry name" value="PglD_N"/>
</dbReference>
<keyword evidence="4" id="KW-1185">Reference proteome</keyword>
<evidence type="ECO:0000313" key="3">
    <source>
        <dbReference type="EMBL" id="PRZ44010.1"/>
    </source>
</evidence>